<accession>A0A370X9H8</accession>
<name>A0A370X9H8_9GAMM</name>
<comment type="caution">
    <text evidence="1">The sequence shown here is derived from an EMBL/GenBank/DDBJ whole genome shotgun (WGS) entry which is preliminary data.</text>
</comment>
<organism evidence="1 2">
    <name type="scientific">Dyella monticola</name>
    <dbReference type="NCBI Taxonomy" id="1927958"/>
    <lineage>
        <taxon>Bacteria</taxon>
        <taxon>Pseudomonadati</taxon>
        <taxon>Pseudomonadota</taxon>
        <taxon>Gammaproteobacteria</taxon>
        <taxon>Lysobacterales</taxon>
        <taxon>Rhodanobacteraceae</taxon>
        <taxon>Dyella</taxon>
    </lineage>
</organism>
<proteinExistence type="predicted"/>
<gene>
    <name evidence="1" type="ORF">DWU98_03850</name>
</gene>
<sequence length="208" mass="21141">MAHAQDRFSMLRPVAGFGVPVSKDKLDAVRGGFDLGNGLQVSFGIQRAVYVDGNLVAYVNVTIPDLAHITAQQATSLAEALGTVDVQVGKGNTYAPSSVTSFVNSTVQSAVSGAINGASSAGVMSPSTQANAASVAQNALTSPIVSSTITPASASQASAATVIQNTVNNQVISSLTTLNVAISALNAMRSQALQQSLQNAQQLQALSH</sequence>
<keyword evidence="2" id="KW-1185">Reference proteome</keyword>
<evidence type="ECO:0000313" key="1">
    <source>
        <dbReference type="EMBL" id="RDS85079.1"/>
    </source>
</evidence>
<evidence type="ECO:0000313" key="2">
    <source>
        <dbReference type="Proteomes" id="UP000254258"/>
    </source>
</evidence>
<dbReference type="EMBL" id="QRBE01000001">
    <property type="protein sequence ID" value="RDS85079.1"/>
    <property type="molecule type" value="Genomic_DNA"/>
</dbReference>
<dbReference type="AlphaFoldDB" id="A0A370X9H8"/>
<reference evidence="1 2" key="1">
    <citation type="submission" date="2018-07" db="EMBL/GenBank/DDBJ databases">
        <title>Dyella monticola sp. nov. and Dyella psychrodurans sp. nov. isolated from monsoon evergreen broad-leaved forest soil of Dinghu Mountain, China.</title>
        <authorList>
            <person name="Gao Z."/>
            <person name="Qiu L."/>
        </authorList>
    </citation>
    <scope>NUCLEOTIDE SEQUENCE [LARGE SCALE GENOMIC DNA]</scope>
    <source>
        <strain evidence="1 2">4G-K06</strain>
    </source>
</reference>
<dbReference type="Proteomes" id="UP000254258">
    <property type="component" value="Unassembled WGS sequence"/>
</dbReference>
<protein>
    <submittedName>
        <fullName evidence="1">Uncharacterized protein</fullName>
    </submittedName>
</protein>